<organism evidence="1 2">
    <name type="scientific">Antarcticirhabdus aurantiaca</name>
    <dbReference type="NCBI Taxonomy" id="2606717"/>
    <lineage>
        <taxon>Bacteria</taxon>
        <taxon>Pseudomonadati</taxon>
        <taxon>Pseudomonadota</taxon>
        <taxon>Alphaproteobacteria</taxon>
        <taxon>Hyphomicrobiales</taxon>
        <taxon>Aurantimonadaceae</taxon>
        <taxon>Antarcticirhabdus</taxon>
    </lineage>
</organism>
<reference evidence="1" key="1">
    <citation type="submission" date="2022-11" db="EMBL/GenBank/DDBJ databases">
        <title>beta-Carotene-producing bacterium, Jeongeuplla avenae sp. nov., alleviates the salt stress of Arabidopsis seedlings.</title>
        <authorList>
            <person name="Jiang L."/>
            <person name="Lee J."/>
        </authorList>
    </citation>
    <scope>NUCLEOTIDE SEQUENCE</scope>
    <source>
        <strain evidence="1">DY_R2A_6</strain>
    </source>
</reference>
<dbReference type="Proteomes" id="UP001163223">
    <property type="component" value="Chromosome"/>
</dbReference>
<accession>A0ACD4NXA7</accession>
<keyword evidence="2" id="KW-1185">Reference proteome</keyword>
<gene>
    <name evidence="1" type="ORF">OXU80_02725</name>
</gene>
<dbReference type="EMBL" id="CP113520">
    <property type="protein sequence ID" value="WAJ31338.1"/>
    <property type="molecule type" value="Genomic_DNA"/>
</dbReference>
<sequence>MSRVVQWLGRQTRPADGVVVSATKPGDVERLASLAPGVECVFSEPGLCRQRNRALQVLRERADIVIFLDDDFVPRPDYFEALEARFAREADLVGATGGLIADGIHGRGFGFDEAVDMVERSMATPISLAERPIAALYGCNMAVRLSACEGLQFDERLPLYGWLEDIDFTHRLARRGKLVKSQAFSGVHMGVKGGRTSGRRLGYSQIVNPVYLLRKKSVPRSLALRLMRQNLLSNLVRSLRPEPHIDRAGRLKGNLIALGDVLRGRVDPERVMKL</sequence>
<proteinExistence type="predicted"/>
<name>A0ACD4NXA7_9HYPH</name>
<evidence type="ECO:0000313" key="2">
    <source>
        <dbReference type="Proteomes" id="UP001163223"/>
    </source>
</evidence>
<protein>
    <submittedName>
        <fullName evidence="1">Glycosyltransferase family 2 protein</fullName>
    </submittedName>
</protein>
<evidence type="ECO:0000313" key="1">
    <source>
        <dbReference type="EMBL" id="WAJ31338.1"/>
    </source>
</evidence>